<feature type="domain" description="Mce/MlaD" evidence="2">
    <location>
        <begin position="35"/>
        <end position="108"/>
    </location>
</feature>
<dbReference type="InterPro" id="IPR024516">
    <property type="entry name" value="Mce_C"/>
</dbReference>
<evidence type="ECO:0000313" key="5">
    <source>
        <dbReference type="Proteomes" id="UP000192707"/>
    </source>
</evidence>
<reference evidence="4 5" key="1">
    <citation type="submission" date="2016-12" db="EMBL/GenBank/DDBJ databases">
        <title>The new phylogeny of genus Mycobacterium.</title>
        <authorList>
            <person name="Tortoli E."/>
            <person name="Trovato A."/>
            <person name="Cirillo D.M."/>
        </authorList>
    </citation>
    <scope>NUCLEOTIDE SEQUENCE [LARGE SCALE GENOMIC DNA]</scope>
    <source>
        <strain evidence="4 5">DSM 45069</strain>
    </source>
</reference>
<gene>
    <name evidence="4" type="ORF">BST14_11560</name>
</gene>
<feature type="compositionally biased region" description="Pro residues" evidence="1">
    <location>
        <begin position="390"/>
        <end position="413"/>
    </location>
</feature>
<dbReference type="InterPro" id="IPR003399">
    <property type="entry name" value="Mce/MlaD"/>
</dbReference>
<sequence>MRSPYVRIGVAAVAALLLIGGAVVAVRTVARLGRTHIVGYFDNSNGLFAHDEVRILGVPVGAIESIEPQAERVKITFWVDGKYKVPADAKAAIVSPQLVTSRAIQLTPAYTGGAVMANGAVIPESRTAVPLEWDDLRQQLGKLTAALQPTEPGGVSTLGAFVDTAANNLRGQGVNIHGTIVKMAQAFSALGDHSADTFSTIRNLSLVVSALQDSSTLLAQLNRNLASVTGSLDADPGAVGAAINDLNTVVGQATQFIADNKETLGVTTDKLASISSAVHDNLDDIKQALHVFPNAAQNFANVYQPSQAALTGILAVNNLADPISFLCGAVQAASRLGAEQSAKLCVQYLAPIIKNRQYNFMPLGENLFVGESARPNELTYTEDWMRPDHVPPPPAPAAPEPAPPKGEPPPAPGPVATNPAAGLSGMMVPGGGGS</sequence>
<feature type="compositionally biased region" description="Low complexity" evidence="1">
    <location>
        <begin position="414"/>
        <end position="427"/>
    </location>
</feature>
<dbReference type="InterPro" id="IPR005693">
    <property type="entry name" value="Mce"/>
</dbReference>
<evidence type="ECO:0000313" key="4">
    <source>
        <dbReference type="EMBL" id="ORA15681.1"/>
    </source>
</evidence>
<dbReference type="RefSeq" id="WP_083064627.1">
    <property type="nucleotide sequence ID" value="NZ_MVHG01000021.1"/>
</dbReference>
<dbReference type="Pfam" id="PF11887">
    <property type="entry name" value="Mce4_CUP1"/>
    <property type="match status" value="1"/>
</dbReference>
<feature type="domain" description="Mammalian cell entry C-terminal" evidence="3">
    <location>
        <begin position="116"/>
        <end position="276"/>
    </location>
</feature>
<proteinExistence type="predicted"/>
<dbReference type="NCBIfam" id="TIGR00996">
    <property type="entry name" value="Mtu_fam_mce"/>
    <property type="match status" value="1"/>
</dbReference>
<comment type="caution">
    <text evidence="4">The sequence shown here is derived from an EMBL/GenBank/DDBJ whole genome shotgun (WGS) entry which is preliminary data.</text>
</comment>
<feature type="region of interest" description="Disordered" evidence="1">
    <location>
        <begin position="383"/>
        <end position="434"/>
    </location>
</feature>
<name>A0A1W9ZHS7_MYCAI</name>
<accession>A0A1W9ZHS7</accession>
<evidence type="ECO:0000259" key="3">
    <source>
        <dbReference type="Pfam" id="PF11887"/>
    </source>
</evidence>
<protein>
    <submittedName>
        <fullName evidence="4">Mammalian cell entry protein</fullName>
    </submittedName>
</protein>
<dbReference type="Proteomes" id="UP000192707">
    <property type="component" value="Unassembled WGS sequence"/>
</dbReference>
<dbReference type="PANTHER" id="PTHR33371:SF4">
    <property type="entry name" value="INTERMEMBRANE PHOSPHOLIPID TRANSPORT SYSTEM BINDING PROTEIN MLAD"/>
    <property type="match status" value="1"/>
</dbReference>
<evidence type="ECO:0000259" key="2">
    <source>
        <dbReference type="Pfam" id="PF02470"/>
    </source>
</evidence>
<dbReference type="InterPro" id="IPR052336">
    <property type="entry name" value="MlaD_Phospholipid_Transporter"/>
</dbReference>
<dbReference type="PANTHER" id="PTHR33371">
    <property type="entry name" value="INTERMEMBRANE PHOSPHOLIPID TRANSPORT SYSTEM BINDING PROTEIN MLAD-RELATED"/>
    <property type="match status" value="1"/>
</dbReference>
<dbReference type="AlphaFoldDB" id="A0A1W9ZHS7"/>
<dbReference type="EMBL" id="MVHG01000021">
    <property type="protein sequence ID" value="ORA15681.1"/>
    <property type="molecule type" value="Genomic_DNA"/>
</dbReference>
<dbReference type="OrthoDB" id="4516955at2"/>
<evidence type="ECO:0000256" key="1">
    <source>
        <dbReference type="SAM" id="MobiDB-lite"/>
    </source>
</evidence>
<keyword evidence="5" id="KW-1185">Reference proteome</keyword>
<dbReference type="Pfam" id="PF02470">
    <property type="entry name" value="MlaD"/>
    <property type="match status" value="1"/>
</dbReference>
<dbReference type="GO" id="GO:0005576">
    <property type="term" value="C:extracellular region"/>
    <property type="evidence" value="ECO:0007669"/>
    <property type="project" value="TreeGrafter"/>
</dbReference>
<organism evidence="4 5">
    <name type="scientific">Mycobacterium arosiense ATCC BAA-1401 = DSM 45069</name>
    <dbReference type="NCBI Taxonomy" id="1265311"/>
    <lineage>
        <taxon>Bacteria</taxon>
        <taxon>Bacillati</taxon>
        <taxon>Actinomycetota</taxon>
        <taxon>Actinomycetes</taxon>
        <taxon>Mycobacteriales</taxon>
        <taxon>Mycobacteriaceae</taxon>
        <taxon>Mycobacterium</taxon>
        <taxon>Mycobacterium avium complex (MAC)</taxon>
    </lineage>
</organism>